<proteinExistence type="predicted"/>
<dbReference type="AlphaFoldDB" id="A0A9W7FQU4"/>
<dbReference type="FunFam" id="3.80.10.10:FF:000041">
    <property type="entry name" value="LRR receptor-like serine/threonine-protein kinase ERECTA"/>
    <property type="match status" value="1"/>
</dbReference>
<dbReference type="InterPro" id="IPR050994">
    <property type="entry name" value="At_inactive_RLKs"/>
</dbReference>
<dbReference type="SUPFAM" id="SSF52058">
    <property type="entry name" value="L domain-like"/>
    <property type="match status" value="1"/>
</dbReference>
<dbReference type="InterPro" id="IPR001611">
    <property type="entry name" value="Leu-rich_rpt"/>
</dbReference>
<comment type="caution">
    <text evidence="3">The sequence shown here is derived from an EMBL/GenBank/DDBJ whole genome shotgun (WGS) entry which is preliminary data.</text>
</comment>
<keyword evidence="2" id="KW-0677">Repeat</keyword>
<evidence type="ECO:0000313" key="3">
    <source>
        <dbReference type="EMBL" id="GMI16343.1"/>
    </source>
</evidence>
<protein>
    <submittedName>
        <fullName evidence="3">Uncharacterized protein</fullName>
    </submittedName>
</protein>
<reference evidence="4" key="1">
    <citation type="journal article" date="2023" name="Commun. Biol.">
        <title>Genome analysis of Parmales, the sister group of diatoms, reveals the evolutionary specialization of diatoms from phago-mixotrophs to photoautotrophs.</title>
        <authorList>
            <person name="Ban H."/>
            <person name="Sato S."/>
            <person name="Yoshikawa S."/>
            <person name="Yamada K."/>
            <person name="Nakamura Y."/>
            <person name="Ichinomiya M."/>
            <person name="Sato N."/>
            <person name="Blanc-Mathieu R."/>
            <person name="Endo H."/>
            <person name="Kuwata A."/>
            <person name="Ogata H."/>
        </authorList>
    </citation>
    <scope>NUCLEOTIDE SEQUENCE [LARGE SCALE GENOMIC DNA]</scope>
    <source>
        <strain evidence="4">NIES 3700</strain>
    </source>
</reference>
<dbReference type="EMBL" id="BRXW01000249">
    <property type="protein sequence ID" value="GMI16343.1"/>
    <property type="molecule type" value="Genomic_DNA"/>
</dbReference>
<gene>
    <name evidence="3" type="ORF">TrLO_g11859</name>
</gene>
<evidence type="ECO:0000313" key="4">
    <source>
        <dbReference type="Proteomes" id="UP001165122"/>
    </source>
</evidence>
<accession>A0A9W7FQU4</accession>
<sequence>MPEGWSRGEGNDGIIVDEERGRIAELDWSGKNLTGAIPESFTNLTGLTKLRLNSNSITGTIPSSIETLTNLKALGLNNNNLTGDLPSCISNGSLPLLKGFGIKNNPNLHLPPSLIPILTSKLSFFFYSQIPSNDTFLVPVRDDTSSILFYATSETKRKLSTYLQTLTSKLLQNQPLNHESFLTLQSHMRSGTQNENFFNDQEAVNGYIKNKFRFRALSSHACVKNADLPPRPYTFFSIGGGPGSDVIGALMVRGGKGLVYDYAEGWKESVERLSSCCEEYDVSWGGCVDVRERDLRGLEGLILENENCVVLFHYVLCEVMLLCKGTEEEDGWMNLVLALVEGGKRGTIILVQDQPRDGRVVDILKERLEGDERCTVETKGEERTRGGKSTAEGTCKSVTLVITLI</sequence>
<dbReference type="Pfam" id="PF13855">
    <property type="entry name" value="LRR_8"/>
    <property type="match status" value="1"/>
</dbReference>
<keyword evidence="4" id="KW-1185">Reference proteome</keyword>
<keyword evidence="1" id="KW-0433">Leucine-rich repeat</keyword>
<dbReference type="Gene3D" id="3.80.10.10">
    <property type="entry name" value="Ribonuclease Inhibitor"/>
    <property type="match status" value="1"/>
</dbReference>
<organism evidence="3 4">
    <name type="scientific">Triparma laevis f. longispina</name>
    <dbReference type="NCBI Taxonomy" id="1714387"/>
    <lineage>
        <taxon>Eukaryota</taxon>
        <taxon>Sar</taxon>
        <taxon>Stramenopiles</taxon>
        <taxon>Ochrophyta</taxon>
        <taxon>Bolidophyceae</taxon>
        <taxon>Parmales</taxon>
        <taxon>Triparmaceae</taxon>
        <taxon>Triparma</taxon>
    </lineage>
</organism>
<evidence type="ECO:0000256" key="2">
    <source>
        <dbReference type="ARBA" id="ARBA00022737"/>
    </source>
</evidence>
<dbReference type="OrthoDB" id="48383at2759"/>
<dbReference type="PANTHER" id="PTHR48010">
    <property type="entry name" value="OS05G0588300 PROTEIN"/>
    <property type="match status" value="1"/>
</dbReference>
<name>A0A9W7FQU4_9STRA</name>
<dbReference type="InterPro" id="IPR032675">
    <property type="entry name" value="LRR_dom_sf"/>
</dbReference>
<dbReference type="Proteomes" id="UP001165122">
    <property type="component" value="Unassembled WGS sequence"/>
</dbReference>
<dbReference type="PANTHER" id="PTHR48010:SF58">
    <property type="entry name" value="RECEPTOR PROTEIN KINASE-LIKE PROTEIN ZAR1"/>
    <property type="match status" value="1"/>
</dbReference>
<evidence type="ECO:0000256" key="1">
    <source>
        <dbReference type="ARBA" id="ARBA00022614"/>
    </source>
</evidence>